<evidence type="ECO:0000313" key="2">
    <source>
        <dbReference type="EMBL" id="EDY19829.1"/>
    </source>
</evidence>
<reference evidence="2 3" key="1">
    <citation type="journal article" date="2011" name="J. Bacteriol.">
        <title>Genome sequence of Chthoniobacter flavus Ellin428, an aerobic heterotrophic soil bacterium.</title>
        <authorList>
            <person name="Kant R."/>
            <person name="van Passel M.W."/>
            <person name="Palva A."/>
            <person name="Lucas S."/>
            <person name="Lapidus A."/>
            <person name="Glavina Del Rio T."/>
            <person name="Dalin E."/>
            <person name="Tice H."/>
            <person name="Bruce D."/>
            <person name="Goodwin L."/>
            <person name="Pitluck S."/>
            <person name="Larimer F.W."/>
            <person name="Land M.L."/>
            <person name="Hauser L."/>
            <person name="Sangwan P."/>
            <person name="de Vos W.M."/>
            <person name="Janssen P.H."/>
            <person name="Smidt H."/>
        </authorList>
    </citation>
    <scope>NUCLEOTIDE SEQUENCE [LARGE SCALE GENOMIC DNA]</scope>
    <source>
        <strain evidence="2 3">Ellin428</strain>
    </source>
</reference>
<feature type="domain" description="DUF5069" evidence="1">
    <location>
        <begin position="17"/>
        <end position="114"/>
    </location>
</feature>
<evidence type="ECO:0000313" key="3">
    <source>
        <dbReference type="Proteomes" id="UP000005824"/>
    </source>
</evidence>
<sequence>MSTYVPLISSGTAGPLGVLHLPRLWQKLSLEATGQLAAGYPGCGKGYDAMTLNALGVDEAAIKAFVKSNKPTYPQFEAWVKQNGKSVNADAIAKHNAAVTGYIHDDGTRQGILSANGLPDGSPKDAVNLNNLDDWYEFHQAVLK</sequence>
<dbReference type="InParanoid" id="B4D0G7"/>
<keyword evidence="3" id="KW-1185">Reference proteome</keyword>
<dbReference type="RefSeq" id="WP_006979743.1">
    <property type="nucleotide sequence ID" value="NZ_ABVL01000006.1"/>
</dbReference>
<accession>B4D0G7</accession>
<proteinExistence type="predicted"/>
<organism evidence="2 3">
    <name type="scientific">Chthoniobacter flavus Ellin428</name>
    <dbReference type="NCBI Taxonomy" id="497964"/>
    <lineage>
        <taxon>Bacteria</taxon>
        <taxon>Pseudomonadati</taxon>
        <taxon>Verrucomicrobiota</taxon>
        <taxon>Spartobacteria</taxon>
        <taxon>Chthoniobacterales</taxon>
        <taxon>Chthoniobacteraceae</taxon>
        <taxon>Chthoniobacter</taxon>
    </lineage>
</organism>
<dbReference type="InterPro" id="IPR031849">
    <property type="entry name" value="DUF5069"/>
</dbReference>
<dbReference type="AlphaFoldDB" id="B4D0G7"/>
<dbReference type="STRING" id="497964.CfE428DRAFT_2418"/>
<comment type="caution">
    <text evidence="2">The sequence shown here is derived from an EMBL/GenBank/DDBJ whole genome shotgun (WGS) entry which is preliminary data.</text>
</comment>
<evidence type="ECO:0000259" key="1">
    <source>
        <dbReference type="Pfam" id="PF16798"/>
    </source>
</evidence>
<dbReference type="Pfam" id="PF16798">
    <property type="entry name" value="DUF5069"/>
    <property type="match status" value="1"/>
</dbReference>
<dbReference type="Proteomes" id="UP000005824">
    <property type="component" value="Unassembled WGS sequence"/>
</dbReference>
<name>B4D0G7_9BACT</name>
<dbReference type="EMBL" id="ABVL01000006">
    <property type="protein sequence ID" value="EDY19829.1"/>
    <property type="molecule type" value="Genomic_DNA"/>
</dbReference>
<dbReference type="eggNOG" id="ENOG502ZZKM">
    <property type="taxonomic scope" value="Bacteria"/>
</dbReference>
<gene>
    <name evidence="2" type="ORF">CfE428DRAFT_2418</name>
</gene>
<protein>
    <recommendedName>
        <fullName evidence="1">DUF5069 domain-containing protein</fullName>
    </recommendedName>
</protein>